<feature type="transmembrane region" description="Helical" evidence="6">
    <location>
        <begin position="34"/>
        <end position="56"/>
    </location>
</feature>
<accession>A0A066RY52</accession>
<dbReference type="OrthoDB" id="9809509at2"/>
<feature type="transmembrane region" description="Helical" evidence="6">
    <location>
        <begin position="63"/>
        <end position="82"/>
    </location>
</feature>
<feature type="transmembrane region" description="Helical" evidence="6">
    <location>
        <begin position="88"/>
        <end position="111"/>
    </location>
</feature>
<dbReference type="PANTHER" id="PTHR32322">
    <property type="entry name" value="INNER MEMBRANE TRANSPORTER"/>
    <property type="match status" value="1"/>
</dbReference>
<dbReference type="STRING" id="1654360.EA58_07405"/>
<dbReference type="AlphaFoldDB" id="A0A066RY52"/>
<dbReference type="Pfam" id="PF00892">
    <property type="entry name" value="EamA"/>
    <property type="match status" value="2"/>
</dbReference>
<dbReference type="RefSeq" id="WP_036750824.1">
    <property type="nucleotide sequence ID" value="NZ_JAGSGC010000012.1"/>
</dbReference>
<feature type="domain" description="EamA" evidence="7">
    <location>
        <begin position="154"/>
        <end position="283"/>
    </location>
</feature>
<dbReference type="GO" id="GO:0016020">
    <property type="term" value="C:membrane"/>
    <property type="evidence" value="ECO:0007669"/>
    <property type="project" value="UniProtKB-SubCell"/>
</dbReference>
<feature type="transmembrane region" description="Helical" evidence="6">
    <location>
        <begin position="148"/>
        <end position="166"/>
    </location>
</feature>
<evidence type="ECO:0000259" key="7">
    <source>
        <dbReference type="Pfam" id="PF00892"/>
    </source>
</evidence>
<dbReference type="InterPro" id="IPR037185">
    <property type="entry name" value="EmrE-like"/>
</dbReference>
<sequence length="300" mass="32679">MVARLIPFIFVLLWSTGFIGARFGLPYAEPATFLFVRMLANIAIFAVLAALLKSVLPTGKARIHSLITGILIHGLYLGGTYYGIYLGMPAGLCALLVGLQPVLTAVILMCLGQERLAFSQWLGLCLGILGITLVLQGNMSWQQDAHQLAAYACAGLALLGITLGTLYQKRFCSQVDLVGGSLYQYIMAAMVFAPVMLTAETMQIEWNLTFSLTLAWLVLGVSVTAIWLLLYMVKHGEASKVASTFYLVPPMTALEAWLAFDETFDAFSALGFLLAAMAVYLVMRKPKNKFTQEKALASAR</sequence>
<protein>
    <submittedName>
        <fullName evidence="8">Multidrug transporter</fullName>
    </submittedName>
</protein>
<dbReference type="InterPro" id="IPR000620">
    <property type="entry name" value="EamA_dom"/>
</dbReference>
<feature type="transmembrane region" description="Helical" evidence="6">
    <location>
        <begin position="243"/>
        <end position="260"/>
    </location>
</feature>
<evidence type="ECO:0000256" key="4">
    <source>
        <dbReference type="ARBA" id="ARBA00022989"/>
    </source>
</evidence>
<reference evidence="8 9" key="1">
    <citation type="submission" date="2014-04" db="EMBL/GenBank/DDBJ databases">
        <title>Draft genome sequence of Photobacterium halotolerans S2753: a solonamide, ngercheumicin and holomycin producer.</title>
        <authorList>
            <person name="Machado H.R."/>
            <person name="Gram L."/>
        </authorList>
    </citation>
    <scope>NUCLEOTIDE SEQUENCE [LARGE SCALE GENOMIC DNA]</scope>
    <source>
        <strain evidence="8 9">S2753</strain>
    </source>
</reference>
<evidence type="ECO:0000313" key="8">
    <source>
        <dbReference type="EMBL" id="KDM92308.1"/>
    </source>
</evidence>
<dbReference type="Proteomes" id="UP000027192">
    <property type="component" value="Unassembled WGS sequence"/>
</dbReference>
<feature type="domain" description="EamA" evidence="7">
    <location>
        <begin position="8"/>
        <end position="135"/>
    </location>
</feature>
<dbReference type="PANTHER" id="PTHR32322:SF2">
    <property type="entry name" value="EAMA DOMAIN-CONTAINING PROTEIN"/>
    <property type="match status" value="1"/>
</dbReference>
<evidence type="ECO:0000313" key="9">
    <source>
        <dbReference type="Proteomes" id="UP000027192"/>
    </source>
</evidence>
<dbReference type="InterPro" id="IPR050638">
    <property type="entry name" value="AA-Vitamin_Transporters"/>
</dbReference>
<evidence type="ECO:0000256" key="6">
    <source>
        <dbReference type="SAM" id="Phobius"/>
    </source>
</evidence>
<keyword evidence="3 6" id="KW-0812">Transmembrane</keyword>
<comment type="subcellular location">
    <subcellularLocation>
        <location evidence="1">Membrane</location>
        <topology evidence="1">Multi-pass membrane protein</topology>
    </subcellularLocation>
</comment>
<feature type="transmembrane region" description="Helical" evidence="6">
    <location>
        <begin position="209"/>
        <end position="231"/>
    </location>
</feature>
<comment type="caution">
    <text evidence="8">The sequence shown here is derived from an EMBL/GenBank/DDBJ whole genome shotgun (WGS) entry which is preliminary data.</text>
</comment>
<organism evidence="8 9">
    <name type="scientific">Photobacterium galatheae</name>
    <dbReference type="NCBI Taxonomy" id="1654360"/>
    <lineage>
        <taxon>Bacteria</taxon>
        <taxon>Pseudomonadati</taxon>
        <taxon>Pseudomonadota</taxon>
        <taxon>Gammaproteobacteria</taxon>
        <taxon>Vibrionales</taxon>
        <taxon>Vibrionaceae</taxon>
        <taxon>Photobacterium</taxon>
    </lineage>
</organism>
<evidence type="ECO:0000256" key="2">
    <source>
        <dbReference type="ARBA" id="ARBA00007362"/>
    </source>
</evidence>
<dbReference type="SUPFAM" id="SSF103481">
    <property type="entry name" value="Multidrug resistance efflux transporter EmrE"/>
    <property type="match status" value="2"/>
</dbReference>
<evidence type="ECO:0000256" key="3">
    <source>
        <dbReference type="ARBA" id="ARBA00022692"/>
    </source>
</evidence>
<evidence type="ECO:0000256" key="1">
    <source>
        <dbReference type="ARBA" id="ARBA00004141"/>
    </source>
</evidence>
<feature type="transmembrane region" description="Helical" evidence="6">
    <location>
        <begin position="266"/>
        <end position="283"/>
    </location>
</feature>
<evidence type="ECO:0000256" key="5">
    <source>
        <dbReference type="ARBA" id="ARBA00023136"/>
    </source>
</evidence>
<name>A0A066RY52_9GAMM</name>
<gene>
    <name evidence="8" type="ORF">EA58_07405</name>
</gene>
<comment type="similarity">
    <text evidence="2">Belongs to the EamA transporter family.</text>
</comment>
<dbReference type="EMBL" id="JMIB01000010">
    <property type="protein sequence ID" value="KDM92308.1"/>
    <property type="molecule type" value="Genomic_DNA"/>
</dbReference>
<proteinExistence type="inferred from homology"/>
<keyword evidence="4 6" id="KW-1133">Transmembrane helix</keyword>
<keyword evidence="9" id="KW-1185">Reference proteome</keyword>
<feature type="transmembrane region" description="Helical" evidence="6">
    <location>
        <begin position="118"/>
        <end position="136"/>
    </location>
</feature>
<feature type="transmembrane region" description="Helical" evidence="6">
    <location>
        <begin position="178"/>
        <end position="197"/>
    </location>
</feature>
<keyword evidence="5 6" id="KW-0472">Membrane</keyword>